<accession>A0A1I7L7K1</accession>
<dbReference type="STRING" id="1035707.SAMN05216552_102474"/>
<dbReference type="PANTHER" id="PTHR33938">
    <property type="entry name" value="FERULOYL ESTERASE B-RELATED"/>
    <property type="match status" value="1"/>
</dbReference>
<evidence type="ECO:0000256" key="4">
    <source>
        <dbReference type="ARBA" id="ARBA00022729"/>
    </source>
</evidence>
<protein>
    <submittedName>
        <fullName evidence="9">Feruloyl esterase</fullName>
    </submittedName>
</protein>
<dbReference type="SMR" id="A0A1I7L7K1"/>
<evidence type="ECO:0000256" key="6">
    <source>
        <dbReference type="ARBA" id="ARBA00022837"/>
    </source>
</evidence>
<dbReference type="GO" id="GO:0046872">
    <property type="term" value="F:metal ion binding"/>
    <property type="evidence" value="ECO:0007669"/>
    <property type="project" value="UniProtKB-KW"/>
</dbReference>
<feature type="chain" id="PRO_5011642545" evidence="8">
    <location>
        <begin position="28"/>
        <end position="597"/>
    </location>
</feature>
<dbReference type="SUPFAM" id="SSF53474">
    <property type="entry name" value="alpha/beta-Hydrolases"/>
    <property type="match status" value="1"/>
</dbReference>
<proteinExistence type="inferred from homology"/>
<keyword evidence="5" id="KW-0378">Hydrolase</keyword>
<dbReference type="Gene3D" id="3.40.50.1820">
    <property type="entry name" value="alpha/beta hydrolase"/>
    <property type="match status" value="2"/>
</dbReference>
<keyword evidence="3" id="KW-0479">Metal-binding</keyword>
<keyword evidence="4 8" id="KW-0732">Signal</keyword>
<evidence type="ECO:0000256" key="7">
    <source>
        <dbReference type="ARBA" id="ARBA00023157"/>
    </source>
</evidence>
<dbReference type="EMBL" id="FPBO01000024">
    <property type="protein sequence ID" value="SFV05691.1"/>
    <property type="molecule type" value="Genomic_DNA"/>
</dbReference>
<evidence type="ECO:0000256" key="1">
    <source>
        <dbReference type="ARBA" id="ARBA00006249"/>
    </source>
</evidence>
<organism evidence="9 10">
    <name type="scientific">Pseudoduganella namucuonensis</name>
    <dbReference type="NCBI Taxonomy" id="1035707"/>
    <lineage>
        <taxon>Bacteria</taxon>
        <taxon>Pseudomonadati</taxon>
        <taxon>Pseudomonadota</taxon>
        <taxon>Betaproteobacteria</taxon>
        <taxon>Burkholderiales</taxon>
        <taxon>Oxalobacteraceae</taxon>
        <taxon>Telluria group</taxon>
        <taxon>Pseudoduganella</taxon>
    </lineage>
</organism>
<dbReference type="PANTHER" id="PTHR33938:SF15">
    <property type="entry name" value="FERULOYL ESTERASE B-RELATED"/>
    <property type="match status" value="1"/>
</dbReference>
<evidence type="ECO:0000313" key="10">
    <source>
        <dbReference type="Proteomes" id="UP000199391"/>
    </source>
</evidence>
<dbReference type="GO" id="GO:0052689">
    <property type="term" value="F:carboxylic ester hydrolase activity"/>
    <property type="evidence" value="ECO:0007669"/>
    <property type="project" value="UniProtKB-KW"/>
</dbReference>
<gene>
    <name evidence="9" type="ORF">SAMN05216552_102474</name>
</gene>
<reference evidence="10" key="1">
    <citation type="submission" date="2016-10" db="EMBL/GenBank/DDBJ databases">
        <authorList>
            <person name="Varghese N."/>
            <person name="Submissions S."/>
        </authorList>
    </citation>
    <scope>NUCLEOTIDE SEQUENCE [LARGE SCALE GENOMIC DNA]</scope>
    <source>
        <strain evidence="10">CGMCC 1.11014</strain>
    </source>
</reference>
<sequence>MHTTPNRRLKAASLGLAAAAAIGANLAACGSSGGAAADIPRLAAAVPGTLASCADLAAKAAFPNTSITSATLAPAGSVTQTLAGVATAMPEHCVVLGKMNQRTSAVDGKSYAIGFEMRLPTAWNGRFFYQANGGNDGSIAGGNGAYGNLLGGSPVSNALLRGYAVISSDAGHVPDPAYPSGINGQTYGLDPQARSDYGYNAVGQLTPMAKNLIKAAYGRVPDRSYFVGCSNGGRHGFVAASRYADQYDGILAGNPGFNLPKAAVAEMWDNQAFAAIAPTGADGLPNIAASFSNADLKLVSDKVLGKCDALDGVADGMVGDPAQCQSRFSLAADVPTCAGAPDGTCLTAPQKATLAKVFGGPKNAAGAALYSTWPMDAGVGAQGWRDWKLGTSPGPGRNVVLGAPSLAYIFSTPPASPQVVDGSLASLMKFTLGYSFETDAPKIFATGGVFTESAMTFMTAPNPADLSALRNRGAKMMVFHGVSDPVFSYDDTVNWYQALDAKHGGDARAFARVYPVPGMNHCSGGPATDQFDMMTALVNWVEQGQAPDSVRAVSRTAALNNGLGAIPANRSRPLCAYPKVAKYNGGSIEEAASFSCQ</sequence>
<evidence type="ECO:0000256" key="8">
    <source>
        <dbReference type="SAM" id="SignalP"/>
    </source>
</evidence>
<evidence type="ECO:0000256" key="2">
    <source>
        <dbReference type="ARBA" id="ARBA00022487"/>
    </source>
</evidence>
<keyword evidence="7" id="KW-1015">Disulfide bond</keyword>
<feature type="signal peptide" evidence="8">
    <location>
        <begin position="1"/>
        <end position="27"/>
    </location>
</feature>
<dbReference type="Proteomes" id="UP000199391">
    <property type="component" value="Unassembled WGS sequence"/>
</dbReference>
<keyword evidence="6" id="KW-0106">Calcium</keyword>
<keyword evidence="10" id="KW-1185">Reference proteome</keyword>
<comment type="similarity">
    <text evidence="1">Belongs to the tannase family.</text>
</comment>
<dbReference type="RefSeq" id="WP_177307433.1">
    <property type="nucleotide sequence ID" value="NZ_FPBO01000024.1"/>
</dbReference>
<dbReference type="Pfam" id="PF07519">
    <property type="entry name" value="Tannase"/>
    <property type="match status" value="1"/>
</dbReference>
<evidence type="ECO:0000256" key="3">
    <source>
        <dbReference type="ARBA" id="ARBA00022723"/>
    </source>
</evidence>
<dbReference type="InterPro" id="IPR011118">
    <property type="entry name" value="Tannase/feruloyl_esterase"/>
</dbReference>
<keyword evidence="2" id="KW-0719">Serine esterase</keyword>
<evidence type="ECO:0000313" key="9">
    <source>
        <dbReference type="EMBL" id="SFV05691.1"/>
    </source>
</evidence>
<evidence type="ECO:0000256" key="5">
    <source>
        <dbReference type="ARBA" id="ARBA00022801"/>
    </source>
</evidence>
<dbReference type="AlphaFoldDB" id="A0A1I7L7K1"/>
<dbReference type="InterPro" id="IPR029058">
    <property type="entry name" value="AB_hydrolase_fold"/>
</dbReference>
<name>A0A1I7L7K1_9BURK</name>